<evidence type="ECO:0000313" key="2">
    <source>
        <dbReference type="EMBL" id="KAJ6801508.1"/>
    </source>
</evidence>
<name>A0AAX6DUA7_IRIPA</name>
<reference evidence="1" key="2">
    <citation type="submission" date="2023-04" db="EMBL/GenBank/DDBJ databases">
        <authorList>
            <person name="Bruccoleri R.E."/>
            <person name="Oakeley E.J."/>
            <person name="Faust A.-M."/>
            <person name="Dessus-Babus S."/>
            <person name="Altorfer M."/>
            <person name="Burckhardt D."/>
            <person name="Oertli M."/>
            <person name="Naumann U."/>
            <person name="Petersen F."/>
            <person name="Wong J."/>
        </authorList>
    </citation>
    <scope>NUCLEOTIDE SEQUENCE</scope>
    <source>
        <strain evidence="1">GSM-AAB239-AS_SAM_17_03QT</strain>
        <tissue evidence="1">Leaf</tissue>
    </source>
</reference>
<evidence type="ECO:0000313" key="3">
    <source>
        <dbReference type="Proteomes" id="UP001140949"/>
    </source>
</evidence>
<dbReference type="EMBL" id="JANAVB010038007">
    <property type="protein sequence ID" value="KAJ6801508.1"/>
    <property type="molecule type" value="Genomic_DNA"/>
</dbReference>
<organism evidence="1 3">
    <name type="scientific">Iris pallida</name>
    <name type="common">Sweet iris</name>
    <dbReference type="NCBI Taxonomy" id="29817"/>
    <lineage>
        <taxon>Eukaryota</taxon>
        <taxon>Viridiplantae</taxon>
        <taxon>Streptophyta</taxon>
        <taxon>Embryophyta</taxon>
        <taxon>Tracheophyta</taxon>
        <taxon>Spermatophyta</taxon>
        <taxon>Magnoliopsida</taxon>
        <taxon>Liliopsida</taxon>
        <taxon>Asparagales</taxon>
        <taxon>Iridaceae</taxon>
        <taxon>Iridoideae</taxon>
        <taxon>Irideae</taxon>
        <taxon>Iris</taxon>
    </lineage>
</organism>
<keyword evidence="3" id="KW-1185">Reference proteome</keyword>
<dbReference type="EMBL" id="JANAVB010041820">
    <property type="protein sequence ID" value="KAJ6795338.1"/>
    <property type="molecule type" value="Genomic_DNA"/>
</dbReference>
<evidence type="ECO:0000313" key="1">
    <source>
        <dbReference type="EMBL" id="KAJ6795338.1"/>
    </source>
</evidence>
<dbReference type="Proteomes" id="UP001140949">
    <property type="component" value="Unassembled WGS sequence"/>
</dbReference>
<reference evidence="1" key="1">
    <citation type="journal article" date="2023" name="GigaByte">
        <title>Genome assembly of the bearded iris, Iris pallida Lam.</title>
        <authorList>
            <person name="Bruccoleri R.E."/>
            <person name="Oakeley E.J."/>
            <person name="Faust A.M.E."/>
            <person name="Altorfer M."/>
            <person name="Dessus-Babus S."/>
            <person name="Burckhardt D."/>
            <person name="Oertli M."/>
            <person name="Naumann U."/>
            <person name="Petersen F."/>
            <person name="Wong J."/>
        </authorList>
    </citation>
    <scope>NUCLEOTIDE SEQUENCE</scope>
    <source>
        <strain evidence="1">GSM-AAB239-AS_SAM_17_03QT</strain>
    </source>
</reference>
<accession>A0AAX6DUA7</accession>
<protein>
    <submittedName>
        <fullName evidence="1">Uncharacterized protein</fullName>
    </submittedName>
</protein>
<gene>
    <name evidence="2" type="ORF">M6B38_198295</name>
    <name evidence="1" type="ORF">M6B38_226360</name>
</gene>
<proteinExistence type="predicted"/>
<comment type="caution">
    <text evidence="1">The sequence shown here is derived from an EMBL/GenBank/DDBJ whole genome shotgun (WGS) entry which is preliminary data.</text>
</comment>
<dbReference type="AlphaFoldDB" id="A0AAX6DUA7"/>
<sequence length="115" mass="13801">MHMFMTRPELEQIEFTYLLFHMSDVLSTMMSFEGEDIPKIREAVEAADFQLKLAVRRRRSVISVFEENFSRDNPTLRDLREKLLDKRARLLNAELYLDAIMRYVDLVDEVIQQWD</sequence>